<gene>
    <name evidence="1" type="ORF">HNR13_002710</name>
</gene>
<proteinExistence type="predicted"/>
<reference evidence="1 2" key="1">
    <citation type="submission" date="2020-07" db="EMBL/GenBank/DDBJ databases">
        <title>Sequencing the genomes of 1000 actinobacteria strains.</title>
        <authorList>
            <person name="Klenk H.-P."/>
        </authorList>
    </citation>
    <scope>NUCLEOTIDE SEQUENCE [LARGE SCALE GENOMIC DNA]</scope>
    <source>
        <strain evidence="1 2">DSM 15165</strain>
    </source>
</reference>
<dbReference type="RefSeq" id="WP_179606537.1">
    <property type="nucleotide sequence ID" value="NZ_BAABEH010000001.1"/>
</dbReference>
<dbReference type="EMBL" id="JACCFL010000001">
    <property type="protein sequence ID" value="NYJ24423.1"/>
    <property type="molecule type" value="Genomic_DNA"/>
</dbReference>
<sequence length="65" mass="6688">MGDPADDVAEPAGEAVPFIDWWALRVSVPMTQPGVVPIGVSPTVGSPPLRFWPAAATTGGRAGME</sequence>
<protein>
    <submittedName>
        <fullName evidence="1">Uncharacterized protein</fullName>
    </submittedName>
</protein>
<name>A0A853CWX0_9MICO</name>
<dbReference type="Proteomes" id="UP000578352">
    <property type="component" value="Unassembled WGS sequence"/>
</dbReference>
<organism evidence="1 2">
    <name type="scientific">Leifsonia shinshuensis</name>
    <dbReference type="NCBI Taxonomy" id="150026"/>
    <lineage>
        <taxon>Bacteria</taxon>
        <taxon>Bacillati</taxon>
        <taxon>Actinomycetota</taxon>
        <taxon>Actinomycetes</taxon>
        <taxon>Micrococcales</taxon>
        <taxon>Microbacteriaceae</taxon>
        <taxon>Leifsonia</taxon>
    </lineage>
</organism>
<dbReference type="AlphaFoldDB" id="A0A853CWX0"/>
<comment type="caution">
    <text evidence="1">The sequence shown here is derived from an EMBL/GenBank/DDBJ whole genome shotgun (WGS) entry which is preliminary data.</text>
</comment>
<evidence type="ECO:0000313" key="2">
    <source>
        <dbReference type="Proteomes" id="UP000578352"/>
    </source>
</evidence>
<accession>A0A853CWX0</accession>
<evidence type="ECO:0000313" key="1">
    <source>
        <dbReference type="EMBL" id="NYJ24423.1"/>
    </source>
</evidence>